<dbReference type="GO" id="GO:1990481">
    <property type="term" value="P:mRNA pseudouridine synthesis"/>
    <property type="evidence" value="ECO:0007669"/>
    <property type="project" value="TreeGrafter"/>
</dbReference>
<dbReference type="GO" id="GO:0000495">
    <property type="term" value="P:box H/ACA sno(s)RNA 3'-end processing"/>
    <property type="evidence" value="ECO:0007669"/>
    <property type="project" value="TreeGrafter"/>
</dbReference>
<dbReference type="NCBIfam" id="NF003280">
    <property type="entry name" value="PRK04270.1"/>
    <property type="match status" value="1"/>
</dbReference>
<feature type="region of interest" description="Disordered" evidence="7">
    <location>
        <begin position="333"/>
        <end position="352"/>
    </location>
</feature>
<accession>A0A091WKI5</accession>
<comment type="catalytic activity">
    <reaction evidence="1">
        <text>uridine in 5S rRNA = pseudouridine in 5S rRNA</text>
        <dbReference type="Rhea" id="RHEA:47036"/>
        <dbReference type="Rhea" id="RHEA-COMP:11730"/>
        <dbReference type="Rhea" id="RHEA-COMP:11731"/>
        <dbReference type="ChEBI" id="CHEBI:65314"/>
        <dbReference type="ChEBI" id="CHEBI:65315"/>
    </reaction>
</comment>
<dbReference type="NCBIfam" id="TIGR00425">
    <property type="entry name" value="CBF5"/>
    <property type="match status" value="1"/>
</dbReference>
<dbReference type="Pfam" id="PF16198">
    <property type="entry name" value="TruB_C_2"/>
    <property type="match status" value="1"/>
</dbReference>
<dbReference type="InterPro" id="IPR036974">
    <property type="entry name" value="PUA_sf"/>
</dbReference>
<evidence type="ECO:0000256" key="5">
    <source>
        <dbReference type="ARBA" id="ARBA00044522"/>
    </source>
</evidence>
<dbReference type="InterPro" id="IPR012960">
    <property type="entry name" value="Dyskerin-like"/>
</dbReference>
<dbReference type="SMART" id="SM01136">
    <property type="entry name" value="DKCLD"/>
    <property type="match status" value="1"/>
</dbReference>
<dbReference type="PhylomeDB" id="A0A091WKI5"/>
<dbReference type="Proteomes" id="UP000053605">
    <property type="component" value="Unassembled WGS sequence"/>
</dbReference>
<sequence>NFDKLNVMTAHYTPLPSGANPLKREISDYVRSGFINLDKPSNPSSHEVVAWIRRILRVEKTGHSGTLDPKVTGCLIVCIERATRLVKSQQSAGKEYVGIVRLHNAIESEAQLARAIETLTGALFQRPPLIAAVKRQLRVRTIYESKLVEYDPERRLGIFWVSCEAGTYIRTLCVHLGLLLGVGGQMQELRRVRSGILGEKDNMVTMHDVLDAQWQYDNNKDDSYLRRVILPLEKLLTSHKRLGFGVKWQWWWGVSPLCAGRGEQIDCHSSAVKELMNSLPASAAIALMTTAVISTCDHGFVAKIKRVIMERDTYPRKWGLGPKASQKKMMIQKGLLDKHGKPNESTPDSWKKEYVDYRDTSKKEAAAVPRAVSELERAPKRKRESESESEEAVTPPSPATPPPQELSKKEKKKKKKEKKAKEAAESGEEQIEVTSEMSTKKKKKKKQKAVEESSE</sequence>
<dbReference type="InterPro" id="IPR004802">
    <property type="entry name" value="tRNA_PsdUridine_synth_B_fam"/>
</dbReference>
<dbReference type="PANTHER" id="PTHR23127:SF0">
    <property type="entry name" value="H_ACA RIBONUCLEOPROTEIN COMPLEX SUBUNIT DKC1"/>
    <property type="match status" value="1"/>
</dbReference>
<organism evidence="9 10">
    <name type="scientific">Opisthocomus hoazin</name>
    <name type="common">Hoatzin</name>
    <name type="synonym">Phasianus hoazin</name>
    <dbReference type="NCBI Taxonomy" id="30419"/>
    <lineage>
        <taxon>Eukaryota</taxon>
        <taxon>Metazoa</taxon>
        <taxon>Chordata</taxon>
        <taxon>Craniata</taxon>
        <taxon>Vertebrata</taxon>
        <taxon>Euteleostomi</taxon>
        <taxon>Archelosauria</taxon>
        <taxon>Archosauria</taxon>
        <taxon>Dinosauria</taxon>
        <taxon>Saurischia</taxon>
        <taxon>Theropoda</taxon>
        <taxon>Coelurosauria</taxon>
        <taxon>Aves</taxon>
        <taxon>Neognathae</taxon>
        <taxon>Neoaves</taxon>
        <taxon>Opisthocomiformes</taxon>
        <taxon>Opisthocomidae</taxon>
        <taxon>Opisthocomus</taxon>
    </lineage>
</organism>
<gene>
    <name evidence="9" type="ORF">N306_08719</name>
</gene>
<dbReference type="InterPro" id="IPR032819">
    <property type="entry name" value="TruB_C"/>
</dbReference>
<evidence type="ECO:0000256" key="2">
    <source>
        <dbReference type="ARBA" id="ARBA00004408"/>
    </source>
</evidence>
<comment type="similarity">
    <text evidence="3">Belongs to the pseudouridine synthase TruB family.</text>
</comment>
<dbReference type="SUPFAM" id="SSF55120">
    <property type="entry name" value="Pseudouridine synthase"/>
    <property type="match status" value="1"/>
</dbReference>
<evidence type="ECO:0000256" key="7">
    <source>
        <dbReference type="SAM" id="MobiDB-lite"/>
    </source>
</evidence>
<feature type="domain" description="Dyskerin-like" evidence="8">
    <location>
        <begin position="3"/>
        <end position="49"/>
    </location>
</feature>
<dbReference type="GO" id="GO:0009982">
    <property type="term" value="F:pseudouridine synthase activity"/>
    <property type="evidence" value="ECO:0007669"/>
    <property type="project" value="InterPro"/>
</dbReference>
<reference evidence="9 10" key="1">
    <citation type="submission" date="2014-04" db="EMBL/GenBank/DDBJ databases">
        <title>Genome evolution of avian class.</title>
        <authorList>
            <person name="Zhang G."/>
            <person name="Li C."/>
        </authorList>
    </citation>
    <scope>NUCLEOTIDE SEQUENCE [LARGE SCALE GENOMIC DNA]</scope>
    <source>
        <strain evidence="9">BGI_N306</strain>
    </source>
</reference>
<dbReference type="InterPro" id="IPR020103">
    <property type="entry name" value="PsdUridine_synth_cat_dom_sf"/>
</dbReference>
<evidence type="ECO:0000256" key="6">
    <source>
        <dbReference type="ARBA" id="ARBA00044548"/>
    </source>
</evidence>
<dbReference type="GO" id="GO:0003723">
    <property type="term" value="F:RNA binding"/>
    <property type="evidence" value="ECO:0007669"/>
    <property type="project" value="InterPro"/>
</dbReference>
<evidence type="ECO:0000256" key="4">
    <source>
        <dbReference type="ARBA" id="ARBA00023235"/>
    </source>
</evidence>
<dbReference type="Gene3D" id="2.30.130.10">
    <property type="entry name" value="PUA domain"/>
    <property type="match status" value="1"/>
</dbReference>
<dbReference type="GO" id="GO:0031429">
    <property type="term" value="C:box H/ACA snoRNP complex"/>
    <property type="evidence" value="ECO:0007669"/>
    <property type="project" value="TreeGrafter"/>
</dbReference>
<dbReference type="CDD" id="cd02572">
    <property type="entry name" value="PseudoU_synth_hDyskerin"/>
    <property type="match status" value="1"/>
</dbReference>
<evidence type="ECO:0000256" key="3">
    <source>
        <dbReference type="ARBA" id="ARBA00008999"/>
    </source>
</evidence>
<evidence type="ECO:0000313" key="9">
    <source>
        <dbReference type="EMBL" id="KFR16167.1"/>
    </source>
</evidence>
<dbReference type="GO" id="GO:0031118">
    <property type="term" value="P:rRNA pseudouridine synthesis"/>
    <property type="evidence" value="ECO:0007669"/>
    <property type="project" value="TreeGrafter"/>
</dbReference>
<keyword evidence="10" id="KW-1185">Reference proteome</keyword>
<evidence type="ECO:0000313" key="10">
    <source>
        <dbReference type="Proteomes" id="UP000053605"/>
    </source>
</evidence>
<dbReference type="GO" id="GO:0031120">
    <property type="term" value="P:snRNA pseudouridine synthesis"/>
    <property type="evidence" value="ECO:0007669"/>
    <property type="project" value="TreeGrafter"/>
</dbReference>
<dbReference type="Gene3D" id="3.30.2350.10">
    <property type="entry name" value="Pseudouridine synthase"/>
    <property type="match status" value="1"/>
</dbReference>
<keyword evidence="9" id="KW-0687">Ribonucleoprotein</keyword>
<dbReference type="PANTHER" id="PTHR23127">
    <property type="entry name" value="CENTROMERE/MICROTUBULE BINDING PROTEIN CBF5"/>
    <property type="match status" value="1"/>
</dbReference>
<evidence type="ECO:0000259" key="8">
    <source>
        <dbReference type="SMART" id="SM01136"/>
    </source>
</evidence>
<protein>
    <recommendedName>
        <fullName evidence="5">H/ACA ribonucleoprotein complex subunit DKC1</fullName>
    </recommendedName>
    <alternativeName>
        <fullName evidence="6">Dyskerin</fullName>
    </alternativeName>
</protein>
<name>A0A091WKI5_OPIHO</name>
<dbReference type="Pfam" id="PF08068">
    <property type="entry name" value="DKCLD"/>
    <property type="match status" value="1"/>
</dbReference>
<feature type="compositionally biased region" description="Pro residues" evidence="7">
    <location>
        <begin position="395"/>
        <end position="404"/>
    </location>
</feature>
<dbReference type="EMBL" id="KK735827">
    <property type="protein sequence ID" value="KFR16167.1"/>
    <property type="molecule type" value="Genomic_DNA"/>
</dbReference>
<keyword evidence="4" id="KW-0413">Isomerase</keyword>
<dbReference type="AlphaFoldDB" id="A0A091WKI5"/>
<dbReference type="InterPro" id="IPR002501">
    <property type="entry name" value="PsdUridine_synth_N"/>
</dbReference>
<feature type="compositionally biased region" description="Basic residues" evidence="7">
    <location>
        <begin position="409"/>
        <end position="418"/>
    </location>
</feature>
<feature type="non-terminal residue" evidence="9">
    <location>
        <position position="1"/>
    </location>
</feature>
<feature type="non-terminal residue" evidence="9">
    <location>
        <position position="455"/>
    </location>
</feature>
<comment type="subcellular location">
    <subcellularLocation>
        <location evidence="2">Nucleus</location>
        <location evidence="2">Cajal body</location>
    </subcellularLocation>
</comment>
<dbReference type="Pfam" id="PF01509">
    <property type="entry name" value="TruB_N"/>
    <property type="match status" value="1"/>
</dbReference>
<feature type="compositionally biased region" description="Basic and acidic residues" evidence="7">
    <location>
        <begin position="373"/>
        <end position="386"/>
    </location>
</feature>
<dbReference type="STRING" id="30419.A0A091WKI5"/>
<feature type="region of interest" description="Disordered" evidence="7">
    <location>
        <begin position="361"/>
        <end position="455"/>
    </location>
</feature>
<dbReference type="GO" id="GO:0015030">
    <property type="term" value="C:Cajal body"/>
    <property type="evidence" value="ECO:0007669"/>
    <property type="project" value="UniProtKB-SubCell"/>
</dbReference>
<dbReference type="FunFam" id="3.30.2350.10:FF:000001">
    <property type="entry name" value="H/ACA ribonucleoprotein complex subunit CBF5"/>
    <property type="match status" value="1"/>
</dbReference>
<evidence type="ECO:0000256" key="1">
    <source>
        <dbReference type="ARBA" id="ARBA00001896"/>
    </source>
</evidence>
<proteinExistence type="inferred from homology"/>